<dbReference type="STRING" id="324602.Caur_3559"/>
<dbReference type="RefSeq" id="WP_012259396.1">
    <property type="nucleotide sequence ID" value="NC_010175.1"/>
</dbReference>
<protein>
    <submittedName>
        <fullName evidence="2">Uncharacterized protein</fullName>
    </submittedName>
</protein>
<gene>
    <name evidence="2" type="ordered locus">Caur_3559</name>
</gene>
<organism evidence="2 3">
    <name type="scientific">Chloroflexus aurantiacus (strain ATCC 29366 / DSM 635 / J-10-fl)</name>
    <dbReference type="NCBI Taxonomy" id="324602"/>
    <lineage>
        <taxon>Bacteria</taxon>
        <taxon>Bacillati</taxon>
        <taxon>Chloroflexota</taxon>
        <taxon>Chloroflexia</taxon>
        <taxon>Chloroflexales</taxon>
        <taxon>Chloroflexineae</taxon>
        <taxon>Chloroflexaceae</taxon>
        <taxon>Chloroflexus</taxon>
    </lineage>
</organism>
<feature type="transmembrane region" description="Helical" evidence="1">
    <location>
        <begin position="9"/>
        <end position="29"/>
    </location>
</feature>
<evidence type="ECO:0000313" key="3">
    <source>
        <dbReference type="Proteomes" id="UP000002008"/>
    </source>
</evidence>
<dbReference type="KEGG" id="cau:Caur_3559"/>
<dbReference type="SUPFAM" id="SSF54427">
    <property type="entry name" value="NTF2-like"/>
    <property type="match status" value="1"/>
</dbReference>
<keyword evidence="1" id="KW-1133">Transmembrane helix</keyword>
<sequence length="164" mass="18297">MRLQSSDRFLLAIVGGSILLILVAVVIVLSRAEPTYRSGTEPGDVVFNYLLALQRGDYEQAHSLLSPTLPGYPRDAQVMRSQLRSLAVTQEEISYAVIDSRQNGDRATVTVQATTFFRTGLFGSSTSSYTFTVELLQHEGSWKLIANDDWRTWQWCWGQEGGCS</sequence>
<keyword evidence="3" id="KW-1185">Reference proteome</keyword>
<dbReference type="HOGENOM" id="CLU_1624186_0_0_0"/>
<dbReference type="EnsemblBacteria" id="ABY36743">
    <property type="protein sequence ID" value="ABY36743"/>
    <property type="gene ID" value="Caur_3559"/>
</dbReference>
<proteinExistence type="predicted"/>
<evidence type="ECO:0000313" key="2">
    <source>
        <dbReference type="EMBL" id="ABY36743.1"/>
    </source>
</evidence>
<reference evidence="3" key="1">
    <citation type="journal article" date="2011" name="BMC Genomics">
        <title>Complete genome sequence of the filamentous anoxygenic phototrophic bacterium Chloroflexus aurantiacus.</title>
        <authorList>
            <person name="Tang K.H."/>
            <person name="Barry K."/>
            <person name="Chertkov O."/>
            <person name="Dalin E."/>
            <person name="Han C.S."/>
            <person name="Hauser L.J."/>
            <person name="Honchak B.M."/>
            <person name="Karbach L.E."/>
            <person name="Land M.L."/>
            <person name="Lapidus A."/>
            <person name="Larimer F.W."/>
            <person name="Mikhailova N."/>
            <person name="Pitluck S."/>
            <person name="Pierson B.K."/>
            <person name="Blankenship R.E."/>
        </authorList>
    </citation>
    <scope>NUCLEOTIDE SEQUENCE [LARGE SCALE GENOMIC DNA]</scope>
    <source>
        <strain evidence="3">ATCC 29366 / DSM 635 / J-10-fl</strain>
    </source>
</reference>
<evidence type="ECO:0000256" key="1">
    <source>
        <dbReference type="SAM" id="Phobius"/>
    </source>
</evidence>
<accession>A9WA61</accession>
<keyword evidence="1" id="KW-0812">Transmembrane</keyword>
<dbReference type="AlphaFoldDB" id="A9WA61"/>
<keyword evidence="1" id="KW-0472">Membrane</keyword>
<dbReference type="PATRIC" id="fig|324602.8.peg.4009"/>
<dbReference type="InterPro" id="IPR032710">
    <property type="entry name" value="NTF2-like_dom_sf"/>
</dbReference>
<dbReference type="InParanoid" id="A9WA61"/>
<dbReference type="EMBL" id="CP000909">
    <property type="protein sequence ID" value="ABY36743.1"/>
    <property type="molecule type" value="Genomic_DNA"/>
</dbReference>
<dbReference type="Proteomes" id="UP000002008">
    <property type="component" value="Chromosome"/>
</dbReference>
<name>A9WA61_CHLAA</name>